<reference evidence="1 2" key="1">
    <citation type="journal article" date="2018" name="Nat. Biotechnol.">
        <title>A standardized bacterial taxonomy based on genome phylogeny substantially revises the tree of life.</title>
        <authorList>
            <person name="Parks D.H."/>
            <person name="Chuvochina M."/>
            <person name="Waite D.W."/>
            <person name="Rinke C."/>
            <person name="Skarshewski A."/>
            <person name="Chaumeil P.A."/>
            <person name="Hugenholtz P."/>
        </authorList>
    </citation>
    <scope>NUCLEOTIDE SEQUENCE [LARGE SCALE GENOMIC DNA]</scope>
    <source>
        <strain evidence="1">UBA11978</strain>
    </source>
</reference>
<name>A0A350P5Q0_9ALTE</name>
<organism evidence="1 2">
    <name type="scientific">Alteromonas australica</name>
    <dbReference type="NCBI Taxonomy" id="589873"/>
    <lineage>
        <taxon>Bacteria</taxon>
        <taxon>Pseudomonadati</taxon>
        <taxon>Pseudomonadota</taxon>
        <taxon>Gammaproteobacteria</taxon>
        <taxon>Alteromonadales</taxon>
        <taxon>Alteromonadaceae</taxon>
        <taxon>Alteromonas/Salinimonas group</taxon>
        <taxon>Alteromonas</taxon>
    </lineage>
</organism>
<dbReference type="Proteomes" id="UP000263517">
    <property type="component" value="Unassembled WGS sequence"/>
</dbReference>
<evidence type="ECO:0000313" key="2">
    <source>
        <dbReference type="Proteomes" id="UP000263517"/>
    </source>
</evidence>
<proteinExistence type="predicted"/>
<sequence length="140" mass="16125">MIDAASMTTSELSRKHAASRTSVRKILLAAGVSAKKHGFDYANFDWSEIDKELGLTATDIDLALKYEISPDKARMRRHQLGREPYKPQLGWRDDGASSAEIKRNAALADLMYTWKRSCELRRYIHFANKWRHTLRLIRCS</sequence>
<protein>
    <submittedName>
        <fullName evidence="1">Uncharacterized protein</fullName>
    </submittedName>
</protein>
<gene>
    <name evidence="1" type="ORF">DCW74_12890</name>
</gene>
<dbReference type="AlphaFoldDB" id="A0A350P5Q0"/>
<dbReference type="EMBL" id="DNAN01000459">
    <property type="protein sequence ID" value="HAW76617.1"/>
    <property type="molecule type" value="Genomic_DNA"/>
</dbReference>
<evidence type="ECO:0000313" key="1">
    <source>
        <dbReference type="EMBL" id="HAW76617.1"/>
    </source>
</evidence>
<accession>A0A350P5Q0</accession>
<comment type="caution">
    <text evidence="1">The sequence shown here is derived from an EMBL/GenBank/DDBJ whole genome shotgun (WGS) entry which is preliminary data.</text>
</comment>